<feature type="transmembrane region" description="Helical" evidence="1">
    <location>
        <begin position="93"/>
        <end position="110"/>
    </location>
</feature>
<dbReference type="InterPro" id="IPR011737">
    <property type="entry name" value="CHP02206_TP0381"/>
</dbReference>
<reference evidence="2 3" key="1">
    <citation type="submission" date="2019-02" db="EMBL/GenBank/DDBJ databases">
        <title>Prokaryotic population dynamics and viral predation in marine succession experiment using metagenomics: the confinement effect.</title>
        <authorList>
            <person name="Haro-Moreno J.M."/>
            <person name="Rodriguez-Valera F."/>
            <person name="Lopez-Perez M."/>
        </authorList>
    </citation>
    <scope>NUCLEOTIDE SEQUENCE [LARGE SCALE GENOMIC DNA]</scope>
    <source>
        <strain evidence="2">MED-G163</strain>
    </source>
</reference>
<feature type="transmembrane region" description="Helical" evidence="1">
    <location>
        <begin position="205"/>
        <end position="222"/>
    </location>
</feature>
<feature type="transmembrane region" description="Helical" evidence="1">
    <location>
        <begin position="6"/>
        <end position="28"/>
    </location>
</feature>
<comment type="caution">
    <text evidence="2">The sequence shown here is derived from an EMBL/GenBank/DDBJ whole genome shotgun (WGS) entry which is preliminary data.</text>
</comment>
<proteinExistence type="predicted"/>
<dbReference type="AlphaFoldDB" id="A0A520MPS3"/>
<gene>
    <name evidence="2" type="ORF">EVA96_00120</name>
</gene>
<feature type="transmembrane region" description="Helical" evidence="1">
    <location>
        <begin position="122"/>
        <end position="141"/>
    </location>
</feature>
<evidence type="ECO:0000313" key="2">
    <source>
        <dbReference type="EMBL" id="RZO23209.1"/>
    </source>
</evidence>
<dbReference type="EMBL" id="SHBI01000001">
    <property type="protein sequence ID" value="RZO23209.1"/>
    <property type="molecule type" value="Genomic_DNA"/>
</dbReference>
<dbReference type="Proteomes" id="UP000315782">
    <property type="component" value="Unassembled WGS sequence"/>
</dbReference>
<name>A0A520MPS3_9GAMM</name>
<dbReference type="NCBIfam" id="TIGR02206">
    <property type="entry name" value="intg_mem_TP0381"/>
    <property type="match status" value="1"/>
</dbReference>
<protein>
    <submittedName>
        <fullName evidence="2">TIGR02206 family membrane protein</fullName>
    </submittedName>
</protein>
<accession>A0A520MPS3</accession>
<evidence type="ECO:0000256" key="1">
    <source>
        <dbReference type="SAM" id="Phobius"/>
    </source>
</evidence>
<feature type="transmembrane region" description="Helical" evidence="1">
    <location>
        <begin position="148"/>
        <end position="169"/>
    </location>
</feature>
<organism evidence="2 3">
    <name type="scientific">SAR86 cluster bacterium</name>
    <dbReference type="NCBI Taxonomy" id="2030880"/>
    <lineage>
        <taxon>Bacteria</taxon>
        <taxon>Pseudomonadati</taxon>
        <taxon>Pseudomonadota</taxon>
        <taxon>Gammaproteobacteria</taxon>
        <taxon>SAR86 cluster</taxon>
    </lineage>
</organism>
<evidence type="ECO:0000313" key="3">
    <source>
        <dbReference type="Proteomes" id="UP000315782"/>
    </source>
</evidence>
<keyword evidence="1" id="KW-0812">Transmembrane</keyword>
<keyword evidence="1" id="KW-1133">Transmembrane helix</keyword>
<keyword evidence="1" id="KW-0472">Membrane</keyword>
<sequence>MNELNLLSSSHLIVVSICIIGIIYIPRYFKHSSKTTHRKLAFTIIFFIAINQGMDLYREGYLQEWKLGLPLHLCDFSSFAVVMYLLTKNKDFFLFAFFFGITGGGMSILTPDTIYGFPYVGYIQNQIGHMMILLGVSYAMIIDNQRPYLIDVFRMLAFATILLIIMYFVNYSLGPPANYWFLIEKPIGQNVATFMKPAPYHIIDLYMLAIILCYAMYLPYYFKDRANK</sequence>
<dbReference type="Pfam" id="PF14808">
    <property type="entry name" value="TMEM164"/>
    <property type="match status" value="1"/>
</dbReference>